<dbReference type="FunFam" id="3.10.20.370:FF:000001">
    <property type="entry name" value="Retrovirus-related Pol polyprotein from transposon 17.6-like protein"/>
    <property type="match status" value="1"/>
</dbReference>
<evidence type="ECO:0000256" key="7">
    <source>
        <dbReference type="SAM" id="Coils"/>
    </source>
</evidence>
<keyword evidence="12" id="KW-1185">Reference proteome</keyword>
<dbReference type="Proteomes" id="UP000225706">
    <property type="component" value="Unassembled WGS sequence"/>
</dbReference>
<feature type="domain" description="Reverse transcriptase" evidence="8">
    <location>
        <begin position="523"/>
        <end position="713"/>
    </location>
</feature>
<protein>
    <submittedName>
        <fullName evidence="11">Retrovirus-related Pol polyprotein from transposon 17.6</fullName>
    </submittedName>
</protein>
<comment type="caution">
    <text evidence="11">The sequence shown here is derived from an EMBL/GenBank/DDBJ whole genome shotgun (WGS) entry which is preliminary data.</text>
</comment>
<dbReference type="FunFam" id="3.10.10.10:FF:000002">
    <property type="entry name" value="Retrovirus-related Pol polyprotein from transposon 17.6-like protein"/>
    <property type="match status" value="1"/>
</dbReference>
<keyword evidence="5" id="KW-0378">Hydrolase</keyword>
<evidence type="ECO:0000259" key="8">
    <source>
        <dbReference type="Pfam" id="PF00078"/>
    </source>
</evidence>
<evidence type="ECO:0000256" key="5">
    <source>
        <dbReference type="ARBA" id="ARBA00022801"/>
    </source>
</evidence>
<dbReference type="SUPFAM" id="SSF47353">
    <property type="entry name" value="Retrovirus capsid dimerization domain-like"/>
    <property type="match status" value="1"/>
</dbReference>
<dbReference type="PANTHER" id="PTHR37984">
    <property type="entry name" value="PROTEIN CBG26694"/>
    <property type="match status" value="1"/>
</dbReference>
<evidence type="ECO:0000259" key="9">
    <source>
        <dbReference type="Pfam" id="PF17917"/>
    </source>
</evidence>
<evidence type="ECO:0000313" key="11">
    <source>
        <dbReference type="EMBL" id="PFX22151.1"/>
    </source>
</evidence>
<dbReference type="InterPro" id="IPR041373">
    <property type="entry name" value="RT_RNaseH"/>
</dbReference>
<dbReference type="GO" id="GO:0016787">
    <property type="term" value="F:hydrolase activity"/>
    <property type="evidence" value="ECO:0007669"/>
    <property type="project" value="UniProtKB-KW"/>
</dbReference>
<dbReference type="Pfam" id="PF17917">
    <property type="entry name" value="RT_RNaseH"/>
    <property type="match status" value="1"/>
</dbReference>
<keyword evidence="3" id="KW-0540">Nuclease</keyword>
<dbReference type="OrthoDB" id="5988675at2759"/>
<sequence>MDTAAINYDSWSLKNLRGDATKLGICFSSKDGVKTLARKLRTSDRIGESFDAQEGENLAEATLETSLSFEQRFQLQERELQMLELRKRISQEHREIGELEREVERERRKAERELERERREFETQKAQEEERRLVREEERLRNLRAEKEEFSVRESERKQVSDNEVKRPKFIKIRYWVRASEKNPDEDFVQWGNRTRRYLSYWMAVAEATGDADKTIEQVLMERLLDAVSPELRAWLKEQKPKTAEELGNLANLHVQSRKGPLVEGKYVSTAINETFWKKKEPDEERNGTRFVDRIVIPESYRNEILRVGHTIPKSGHMGSKKTVERIAAHVFWPGLSFDVLKYCATFPQCQVVARKLKSKRAPSRPLEIVTDPFEKIAIDIVGEFPRATTDYREVPCESTGYSPFELLYGRTVRGPLAVIKKTWSEGSSSGDNLITHVLEIRRRLATMQQVVQENLKQAQGKPNLTNVAVHKIDTGDSPPIRCSPYKVPQTFEEEVNKEIEKMLELGIIRPSTSPWAAPVVIVPKLDGTIRLCVDYRKINSVTKIDAYPIPSMERMIEKIASAKYISTIDLTKGYWQIPLETSTIEKSAFITTKGLYEFLVMPFGMKTAPASFQRMTSEKALQGLHFADAYIDDVEVDTSTSFPQHLVELQQVLQRLRECKLNARPSKCKIVMSTVVGHRVEGNRIQPRTALVEPIKEYPRPETKKQVRSFLGLIGYYRKFIPNFSERAAVLTDLTKGKNPSKVQWCTNHKLAPQDLKVAMQTPPALRPLHWNDEFILQVDASNRGLGAILSREDQDGEENPIAYVSRKLHPREEKLSTTEKECLGIVWAVELFRYYSYGRTFRLQTDHNPLVWLNRVRDKSEAPSLLLMGRRLRIRLDLLIPSVGKHVEARQYSSMVDRTAKRGLCHFHAGDAVLARNYGRGEKWIPGVVTEVVGSRHYMVELFGNLSKRHLDQLLRRAMDDTPPANSTAIQRHFAPNDMTSLVGQLVDIIPDSFTQGTPVPATGVPDEPHLMDSYEPCFPEGSITSSSYPVRDRDTNELTCSSSMPLIPVDGSTGLYM</sequence>
<keyword evidence="4" id="KW-0255">Endonuclease</keyword>
<dbReference type="EMBL" id="LSMT01000249">
    <property type="protein sequence ID" value="PFX22151.1"/>
    <property type="molecule type" value="Genomic_DNA"/>
</dbReference>
<keyword evidence="7" id="KW-0175">Coiled coil</keyword>
<evidence type="ECO:0000256" key="6">
    <source>
        <dbReference type="ARBA" id="ARBA00022918"/>
    </source>
</evidence>
<dbReference type="FunFam" id="3.30.70.270:FF:000020">
    <property type="entry name" value="Transposon Tf2-6 polyprotein-like Protein"/>
    <property type="match status" value="1"/>
</dbReference>
<name>A0A2B4RX06_STYPI</name>
<dbReference type="FunFam" id="1.10.340.70:FF:000001">
    <property type="entry name" value="Retrovirus-related Pol polyprotein from transposon gypsy-like Protein"/>
    <property type="match status" value="1"/>
</dbReference>
<dbReference type="Gene3D" id="1.10.340.70">
    <property type="match status" value="1"/>
</dbReference>
<proteinExistence type="predicted"/>
<evidence type="ECO:0000256" key="3">
    <source>
        <dbReference type="ARBA" id="ARBA00022722"/>
    </source>
</evidence>
<dbReference type="GO" id="GO:0004519">
    <property type="term" value="F:endonuclease activity"/>
    <property type="evidence" value="ECO:0007669"/>
    <property type="project" value="UniProtKB-KW"/>
</dbReference>
<dbReference type="AlphaFoldDB" id="A0A2B4RX06"/>
<dbReference type="InterPro" id="IPR043502">
    <property type="entry name" value="DNA/RNA_pol_sf"/>
</dbReference>
<dbReference type="InterPro" id="IPR038269">
    <property type="entry name" value="SCAN_sf"/>
</dbReference>
<dbReference type="InterPro" id="IPR043128">
    <property type="entry name" value="Rev_trsase/Diguanyl_cyclase"/>
</dbReference>
<dbReference type="Gene3D" id="3.10.20.370">
    <property type="match status" value="1"/>
</dbReference>
<dbReference type="InterPro" id="IPR050951">
    <property type="entry name" value="Retrovirus_Pol_polyprotein"/>
</dbReference>
<organism evidence="11 12">
    <name type="scientific">Stylophora pistillata</name>
    <name type="common">Smooth cauliflower coral</name>
    <dbReference type="NCBI Taxonomy" id="50429"/>
    <lineage>
        <taxon>Eukaryota</taxon>
        <taxon>Metazoa</taxon>
        <taxon>Cnidaria</taxon>
        <taxon>Anthozoa</taxon>
        <taxon>Hexacorallia</taxon>
        <taxon>Scleractinia</taxon>
        <taxon>Astrocoeniina</taxon>
        <taxon>Pocilloporidae</taxon>
        <taxon>Stylophora</taxon>
    </lineage>
</organism>
<dbReference type="Gene3D" id="3.30.70.270">
    <property type="match status" value="2"/>
</dbReference>
<feature type="domain" description="Reverse transcriptase RNase H-like" evidence="9">
    <location>
        <begin position="773"/>
        <end position="861"/>
    </location>
</feature>
<feature type="coiled-coil region" evidence="7">
    <location>
        <begin position="75"/>
        <end position="153"/>
    </location>
</feature>
<evidence type="ECO:0000256" key="2">
    <source>
        <dbReference type="ARBA" id="ARBA00022695"/>
    </source>
</evidence>
<dbReference type="Pfam" id="PF00078">
    <property type="entry name" value="RVT_1"/>
    <property type="match status" value="1"/>
</dbReference>
<dbReference type="GO" id="GO:0003964">
    <property type="term" value="F:RNA-directed DNA polymerase activity"/>
    <property type="evidence" value="ECO:0007669"/>
    <property type="project" value="UniProtKB-KW"/>
</dbReference>
<dbReference type="PANTHER" id="PTHR37984:SF5">
    <property type="entry name" value="PROTEIN NYNRIN-LIKE"/>
    <property type="match status" value="1"/>
</dbReference>
<feature type="domain" description="Integrase zinc-binding" evidence="10">
    <location>
        <begin position="297"/>
        <end position="353"/>
    </location>
</feature>
<dbReference type="STRING" id="50429.A0A2B4RX06"/>
<evidence type="ECO:0000259" key="10">
    <source>
        <dbReference type="Pfam" id="PF17921"/>
    </source>
</evidence>
<dbReference type="SUPFAM" id="SSF56672">
    <property type="entry name" value="DNA/RNA polymerases"/>
    <property type="match status" value="1"/>
</dbReference>
<dbReference type="CDD" id="cd01647">
    <property type="entry name" value="RT_LTR"/>
    <property type="match status" value="1"/>
</dbReference>
<evidence type="ECO:0000256" key="1">
    <source>
        <dbReference type="ARBA" id="ARBA00022679"/>
    </source>
</evidence>
<dbReference type="Pfam" id="PF17921">
    <property type="entry name" value="Integrase_H2C2"/>
    <property type="match status" value="1"/>
</dbReference>
<keyword evidence="1" id="KW-0808">Transferase</keyword>
<reference evidence="12" key="1">
    <citation type="journal article" date="2017" name="bioRxiv">
        <title>Comparative analysis of the genomes of Stylophora pistillata and Acropora digitifera provides evidence for extensive differences between species of corals.</title>
        <authorList>
            <person name="Voolstra C.R."/>
            <person name="Li Y."/>
            <person name="Liew Y.J."/>
            <person name="Baumgarten S."/>
            <person name="Zoccola D."/>
            <person name="Flot J.-F."/>
            <person name="Tambutte S."/>
            <person name="Allemand D."/>
            <person name="Aranda M."/>
        </authorList>
    </citation>
    <scope>NUCLEOTIDE SEQUENCE [LARGE SCALE GENOMIC DNA]</scope>
</reference>
<accession>A0A2B4RX06</accession>
<dbReference type="CDD" id="cd09274">
    <property type="entry name" value="RNase_HI_RT_Ty3"/>
    <property type="match status" value="1"/>
</dbReference>
<keyword evidence="6" id="KW-0695">RNA-directed DNA polymerase</keyword>
<keyword evidence="2" id="KW-0548">Nucleotidyltransferase</keyword>
<dbReference type="InterPro" id="IPR000477">
    <property type="entry name" value="RT_dom"/>
</dbReference>
<dbReference type="Gene3D" id="3.10.10.10">
    <property type="entry name" value="HIV Type 1 Reverse Transcriptase, subunit A, domain 1"/>
    <property type="match status" value="1"/>
</dbReference>
<gene>
    <name evidence="11" type="primary">pol</name>
    <name evidence="11" type="ORF">AWC38_SpisGene13324</name>
</gene>
<evidence type="ECO:0000313" key="12">
    <source>
        <dbReference type="Proteomes" id="UP000225706"/>
    </source>
</evidence>
<evidence type="ECO:0000256" key="4">
    <source>
        <dbReference type="ARBA" id="ARBA00022759"/>
    </source>
</evidence>
<dbReference type="Gene3D" id="1.10.4020.10">
    <property type="entry name" value="DNA breaking-rejoining enzymes"/>
    <property type="match status" value="1"/>
</dbReference>
<dbReference type="InterPro" id="IPR041588">
    <property type="entry name" value="Integrase_H2C2"/>
</dbReference>